<name>A0A7L4ZV33_9BACT</name>
<comment type="caution">
    <text evidence="1">The sequence shown here is derived from an EMBL/GenBank/DDBJ whole genome shotgun (WGS) entry which is preliminary data.</text>
</comment>
<dbReference type="AlphaFoldDB" id="A0A7L4ZV33"/>
<sequence length="399" mass="41976">MKAHFLPVVLLFGALLVGSGQSSYAQTDADTKHQAVVAIYPLMLQAVQDRNLGNARTLCMQAIGYEPRDPTHRYNLACIESLAGNATAAFAALNQATALGYADARSLQTDADLAAVRPDARFAGIVQAATRNAGGAATAARPAAAPAGASTIRPVGARPAAAAAVKPPASPAAPKSAALGAATPPVPAKMMGNKPVGLFFMTRYWIATGSLEKRVWYFAPDGRVYWDPTGFSAAELAAHRGTKGTYQVSGNQMTIKWSDGTTTKGEVEAQARSFGWDMGLFSAVKPFTSANQLVGSYEGGESVSSGSGSIITSNTIRLNADGTFSRDGVASVKSVSSESTVSGGSQSKNAGRWQWQGYYLTLTDGTGKTTRGITFPFDDEKTKVFPDRLYFNGTMFKRQ</sequence>
<dbReference type="RefSeq" id="WP_151077217.1">
    <property type="nucleotide sequence ID" value="NZ_CP047647.1"/>
</dbReference>
<dbReference type="NCBIfam" id="NF047558">
    <property type="entry name" value="TPR_END_plus"/>
    <property type="match status" value="1"/>
</dbReference>
<gene>
    <name evidence="1" type="ORF">F0P96_02855</name>
</gene>
<organism evidence="1 2">
    <name type="scientific">Hymenobacter busanensis</name>
    <dbReference type="NCBI Taxonomy" id="2607656"/>
    <lineage>
        <taxon>Bacteria</taxon>
        <taxon>Pseudomonadati</taxon>
        <taxon>Bacteroidota</taxon>
        <taxon>Cytophagia</taxon>
        <taxon>Cytophagales</taxon>
        <taxon>Hymenobacteraceae</taxon>
        <taxon>Hymenobacter</taxon>
    </lineage>
</organism>
<accession>A0A7L4ZV33</accession>
<keyword evidence="2" id="KW-1185">Reference proteome</keyword>
<protein>
    <submittedName>
        <fullName evidence="1">Uncharacterized protein</fullName>
    </submittedName>
</protein>
<proteinExistence type="predicted"/>
<reference evidence="1 2" key="1">
    <citation type="submission" date="2019-09" db="EMBL/GenBank/DDBJ databases">
        <title>Genome sequence of Hymenobacter sp. M3.</title>
        <authorList>
            <person name="Srinivasan S."/>
        </authorList>
    </citation>
    <scope>NUCLEOTIDE SEQUENCE [LARGE SCALE GENOMIC DNA]</scope>
    <source>
        <strain evidence="1 2">M3</strain>
    </source>
</reference>
<evidence type="ECO:0000313" key="1">
    <source>
        <dbReference type="EMBL" id="KAA9339569.1"/>
    </source>
</evidence>
<dbReference type="Proteomes" id="UP000326380">
    <property type="component" value="Unassembled WGS sequence"/>
</dbReference>
<dbReference type="EMBL" id="VTWU01000001">
    <property type="protein sequence ID" value="KAA9339569.1"/>
    <property type="molecule type" value="Genomic_DNA"/>
</dbReference>
<evidence type="ECO:0000313" key="2">
    <source>
        <dbReference type="Proteomes" id="UP000326380"/>
    </source>
</evidence>